<dbReference type="RefSeq" id="WP_074444418.1">
    <property type="nucleotide sequence ID" value="NZ_FMBM01000002.1"/>
</dbReference>
<protein>
    <submittedName>
        <fullName evidence="3">L-lactate dehydrogenase complex protein LldG</fullName>
    </submittedName>
    <submittedName>
        <fullName evidence="2">L-lactate dehydrogenase subunit LldF</fullName>
    </submittedName>
</protein>
<dbReference type="InterPro" id="IPR024185">
    <property type="entry name" value="FTHF_cligase-like_sf"/>
</dbReference>
<organism evidence="2 4">
    <name type="scientific">Saliniramus fredricksonii</name>
    <dbReference type="NCBI Taxonomy" id="1653334"/>
    <lineage>
        <taxon>Bacteria</taxon>
        <taxon>Pseudomonadati</taxon>
        <taxon>Pseudomonadota</taxon>
        <taxon>Alphaproteobacteria</taxon>
        <taxon>Hyphomicrobiales</taxon>
        <taxon>Salinarimonadaceae</taxon>
        <taxon>Saliniramus</taxon>
    </lineage>
</organism>
<dbReference type="Pfam" id="PF02589">
    <property type="entry name" value="LUD_dom"/>
    <property type="match status" value="1"/>
</dbReference>
<reference evidence="2 4" key="1">
    <citation type="submission" date="2015-09" db="EMBL/GenBank/DDBJ databases">
        <title>Identification and resolution of microdiversity through metagenomic sequencing of parallel consortia.</title>
        <authorList>
            <person name="Nelson W.C."/>
            <person name="Romine M.F."/>
            <person name="Lindemann S.R."/>
        </authorList>
    </citation>
    <scope>NUCLEOTIDE SEQUENCE [LARGE SCALE GENOMIC DNA]</scope>
    <source>
        <strain evidence="2">HL-109</strain>
    </source>
</reference>
<dbReference type="AlphaFoldDB" id="A0A0P7Y5Q4"/>
<dbReference type="SUPFAM" id="SSF100950">
    <property type="entry name" value="NagB/RpiA/CoA transferase-like"/>
    <property type="match status" value="1"/>
</dbReference>
<name>A0A0P7Y5Q4_9HYPH</name>
<keyword evidence="5" id="KW-1185">Reference proteome</keyword>
<dbReference type="PANTHER" id="PTHR43682:SF1">
    <property type="entry name" value="LACTATE UTILIZATION PROTEIN C"/>
    <property type="match status" value="1"/>
</dbReference>
<evidence type="ECO:0000313" key="2">
    <source>
        <dbReference type="EMBL" id="KPQ09561.1"/>
    </source>
</evidence>
<dbReference type="InterPro" id="IPR003741">
    <property type="entry name" value="LUD_dom"/>
</dbReference>
<feature type="domain" description="LUD" evidence="1">
    <location>
        <begin position="126"/>
        <end position="221"/>
    </location>
</feature>
<reference evidence="3 5" key="2">
    <citation type="submission" date="2016-08" db="EMBL/GenBank/DDBJ databases">
        <authorList>
            <person name="Varghese N."/>
            <person name="Submissions Spin"/>
        </authorList>
    </citation>
    <scope>NUCLEOTIDE SEQUENCE [LARGE SCALE GENOMIC DNA]</scope>
    <source>
        <strain evidence="3 5">HL-109</strain>
    </source>
</reference>
<accession>A0A0P7Y5Q4</accession>
<dbReference type="PATRIC" id="fig|1653334.4.peg.527"/>
<dbReference type="OrthoDB" id="9794157at2"/>
<evidence type="ECO:0000259" key="1">
    <source>
        <dbReference type="Pfam" id="PF02589"/>
    </source>
</evidence>
<dbReference type="Proteomes" id="UP000050497">
    <property type="component" value="Unassembled WGS sequence"/>
</dbReference>
<dbReference type="InterPro" id="IPR037171">
    <property type="entry name" value="NagB/RpiA_transferase-like"/>
</dbReference>
<comment type="caution">
    <text evidence="2">The sequence shown here is derived from an EMBL/GenBank/DDBJ whole genome shotgun (WGS) entry which is preliminary data.</text>
</comment>
<dbReference type="Proteomes" id="UP000182800">
    <property type="component" value="Unassembled WGS sequence"/>
</dbReference>
<dbReference type="Gene3D" id="3.40.50.10420">
    <property type="entry name" value="NagB/RpiA/CoA transferase-like"/>
    <property type="match status" value="1"/>
</dbReference>
<proteinExistence type="predicted"/>
<evidence type="ECO:0000313" key="4">
    <source>
        <dbReference type="Proteomes" id="UP000050497"/>
    </source>
</evidence>
<sequence length="230" mass="24442">MAARDEIFTTIRRSLGVRGDERTRLGVVEDRLAHAPKGLIPQRGQVSGEARIALFAEQAESVQASVARVADRSQVPEAIAAYLRDHNLPAELRMGADPRLAGMPWGETSLSLKHGASDGSDANAVSHAYGGIAETGTLVMVSGADNPSTLNLLPDNHIVVVDAAGIEGDYETMWERLRATYGKGVMPRTVNYITGPSRSGDIEQTLLLGAHGPRRVHIVVVGEPAADAHA</sequence>
<evidence type="ECO:0000313" key="5">
    <source>
        <dbReference type="Proteomes" id="UP000182800"/>
    </source>
</evidence>
<gene>
    <name evidence="2" type="primary">lldF</name>
    <name evidence="3" type="ORF">GA0071312_1467</name>
    <name evidence="2" type="ORF">HLUCCO17_14100</name>
</gene>
<dbReference type="STRING" id="1653334.GA0071312_1467"/>
<evidence type="ECO:0000313" key="3">
    <source>
        <dbReference type="EMBL" id="SCC80395.1"/>
    </source>
</evidence>
<dbReference type="EMBL" id="LJSX01000025">
    <property type="protein sequence ID" value="KPQ09561.1"/>
    <property type="molecule type" value="Genomic_DNA"/>
</dbReference>
<dbReference type="PANTHER" id="PTHR43682">
    <property type="entry name" value="LACTATE UTILIZATION PROTEIN C"/>
    <property type="match status" value="1"/>
</dbReference>
<dbReference type="EMBL" id="FMBM01000002">
    <property type="protein sequence ID" value="SCC80395.1"/>
    <property type="molecule type" value="Genomic_DNA"/>
</dbReference>